<reference evidence="10 11" key="1">
    <citation type="submission" date="2021-01" db="EMBL/GenBank/DDBJ databases">
        <title>Genomic Encyclopedia of Type Strains, Phase IV (KMG-IV): sequencing the most valuable type-strain genomes for metagenomic binning, comparative biology and taxonomic classification.</title>
        <authorList>
            <person name="Goeker M."/>
        </authorList>
    </citation>
    <scope>NUCLEOTIDE SEQUENCE [LARGE SCALE GENOMIC DNA]</scope>
    <source>
        <strain evidence="10 11">DSM 23711</strain>
    </source>
</reference>
<evidence type="ECO:0000256" key="2">
    <source>
        <dbReference type="ARBA" id="ARBA00008432"/>
    </source>
</evidence>
<keyword evidence="4 8" id="KW-0812">Transmembrane</keyword>
<evidence type="ECO:0000256" key="6">
    <source>
        <dbReference type="ARBA" id="ARBA00023063"/>
    </source>
</evidence>
<dbReference type="SUPFAM" id="SSF103473">
    <property type="entry name" value="MFS general substrate transporter"/>
    <property type="match status" value="1"/>
</dbReference>
<keyword evidence="6" id="KW-0534">Nitrate assimilation</keyword>
<feature type="transmembrane region" description="Helical" evidence="8">
    <location>
        <begin position="204"/>
        <end position="228"/>
    </location>
</feature>
<feature type="transmembrane region" description="Helical" evidence="8">
    <location>
        <begin position="326"/>
        <end position="347"/>
    </location>
</feature>
<feature type="transmembrane region" description="Helical" evidence="8">
    <location>
        <begin position="270"/>
        <end position="287"/>
    </location>
</feature>
<dbReference type="RefSeq" id="WP_204501479.1">
    <property type="nucleotide sequence ID" value="NZ_JAFBDR010000021.1"/>
</dbReference>
<evidence type="ECO:0000259" key="9">
    <source>
        <dbReference type="PROSITE" id="PS50850"/>
    </source>
</evidence>
<dbReference type="InterPro" id="IPR044772">
    <property type="entry name" value="NO3_transporter"/>
</dbReference>
<gene>
    <name evidence="10" type="ORF">JOC48_003342</name>
</gene>
<dbReference type="PANTHER" id="PTHR23515">
    <property type="entry name" value="HIGH-AFFINITY NITRATE TRANSPORTER 2.3"/>
    <property type="match status" value="1"/>
</dbReference>
<dbReference type="InterPro" id="IPR036259">
    <property type="entry name" value="MFS_trans_sf"/>
</dbReference>
<feature type="transmembrane region" description="Helical" evidence="8">
    <location>
        <begin position="97"/>
        <end position="118"/>
    </location>
</feature>
<dbReference type="EMBL" id="JAFBDR010000021">
    <property type="protein sequence ID" value="MBM7572811.1"/>
    <property type="molecule type" value="Genomic_DNA"/>
</dbReference>
<keyword evidence="11" id="KW-1185">Reference proteome</keyword>
<keyword evidence="3" id="KW-0813">Transport</keyword>
<dbReference type="Pfam" id="PF07690">
    <property type="entry name" value="MFS_1"/>
    <property type="match status" value="1"/>
</dbReference>
<comment type="subcellular location">
    <subcellularLocation>
        <location evidence="1">Cell membrane</location>
        <topology evidence="1">Multi-pass membrane protein</topology>
    </subcellularLocation>
</comment>
<comment type="caution">
    <text evidence="10">The sequence shown here is derived from an EMBL/GenBank/DDBJ whole genome shotgun (WGS) entry which is preliminary data.</text>
</comment>
<comment type="similarity">
    <text evidence="2">Belongs to the major facilitator superfamily. Nitrate/nitrite porter (TC 2.A.1.8) family.</text>
</comment>
<proteinExistence type="inferred from homology"/>
<evidence type="ECO:0000256" key="4">
    <source>
        <dbReference type="ARBA" id="ARBA00022692"/>
    </source>
</evidence>
<feature type="transmembrane region" description="Helical" evidence="8">
    <location>
        <begin position="359"/>
        <end position="379"/>
    </location>
</feature>
<protein>
    <submittedName>
        <fullName evidence="10">NNP family nitrate/nitrite transporter-like MFS transporter</fullName>
    </submittedName>
</protein>
<feature type="domain" description="Major facilitator superfamily (MFS) profile" evidence="9">
    <location>
        <begin position="8"/>
        <end position="383"/>
    </location>
</feature>
<dbReference type="Gene3D" id="1.20.1250.20">
    <property type="entry name" value="MFS general substrate transporter like domains"/>
    <property type="match status" value="2"/>
</dbReference>
<feature type="transmembrane region" description="Helical" evidence="8">
    <location>
        <begin position="160"/>
        <end position="183"/>
    </location>
</feature>
<evidence type="ECO:0000313" key="10">
    <source>
        <dbReference type="EMBL" id="MBM7572811.1"/>
    </source>
</evidence>
<keyword evidence="7 8" id="KW-0472">Membrane</keyword>
<dbReference type="Proteomes" id="UP001296943">
    <property type="component" value="Unassembled WGS sequence"/>
</dbReference>
<dbReference type="CDD" id="cd17341">
    <property type="entry name" value="MFS_NRT2_like"/>
    <property type="match status" value="1"/>
</dbReference>
<evidence type="ECO:0000313" key="11">
    <source>
        <dbReference type="Proteomes" id="UP001296943"/>
    </source>
</evidence>
<evidence type="ECO:0000256" key="3">
    <source>
        <dbReference type="ARBA" id="ARBA00022448"/>
    </source>
</evidence>
<feature type="transmembrane region" description="Helical" evidence="8">
    <location>
        <begin position="130"/>
        <end position="154"/>
    </location>
</feature>
<feature type="transmembrane region" description="Helical" evidence="8">
    <location>
        <begin position="46"/>
        <end position="62"/>
    </location>
</feature>
<evidence type="ECO:0000256" key="5">
    <source>
        <dbReference type="ARBA" id="ARBA00022989"/>
    </source>
</evidence>
<feature type="transmembrane region" description="Helical" evidence="8">
    <location>
        <begin position="293"/>
        <end position="314"/>
    </location>
</feature>
<organism evidence="10 11">
    <name type="scientific">Aquibacillus albus</name>
    <dbReference type="NCBI Taxonomy" id="1168171"/>
    <lineage>
        <taxon>Bacteria</taxon>
        <taxon>Bacillati</taxon>
        <taxon>Bacillota</taxon>
        <taxon>Bacilli</taxon>
        <taxon>Bacillales</taxon>
        <taxon>Bacillaceae</taxon>
        <taxon>Aquibacillus</taxon>
    </lineage>
</organism>
<accession>A0ABS2N3W5</accession>
<evidence type="ECO:0000256" key="1">
    <source>
        <dbReference type="ARBA" id="ARBA00004651"/>
    </source>
</evidence>
<feature type="transmembrane region" description="Helical" evidence="8">
    <location>
        <begin position="74"/>
        <end position="91"/>
    </location>
</feature>
<keyword evidence="5 8" id="KW-1133">Transmembrane helix</keyword>
<dbReference type="InterPro" id="IPR020846">
    <property type="entry name" value="MFS_dom"/>
</dbReference>
<sequence length="394" mass="42769">MVKGQVSALVFSTVAMIISFAVWSVIAPIATTIQDLYELSEVEKSLLVVTPVILGSLMRIPMGIMTDRFGGKKVYTLTMLFLILPLIGAGFADSYFMLLLCTFFIGMGGATFAIAVTYVTRWFPPEKQGLVLGIAGIGNLGTAVASFTVPTIFSHFGLNWVFWGLAIAIGIMAIIFSLGTKELQRPKEIKTFKESLIVLKDKQTWILSLFYFLTFGGFVAFSLYLPIILQETFQLSAVSAGWKVSIFVIVATLIRPIGGYCADKFGSQQVLTWLFIGMMICSILMAFANESFILFSISCLVIASLLGAGNGAVFKLVPQVSPNNTGAVTGFVSAIGGIGGFFPPMVLGVIKSFTGDYSLGFLLLSLFSLLCLLVINWSYSSHVINPLRLIFQKN</sequence>
<feature type="transmembrane region" description="Helical" evidence="8">
    <location>
        <begin position="240"/>
        <end position="258"/>
    </location>
</feature>
<dbReference type="InterPro" id="IPR011701">
    <property type="entry name" value="MFS"/>
</dbReference>
<feature type="transmembrane region" description="Helical" evidence="8">
    <location>
        <begin position="7"/>
        <end position="26"/>
    </location>
</feature>
<name>A0ABS2N3W5_9BACI</name>
<evidence type="ECO:0000256" key="7">
    <source>
        <dbReference type="ARBA" id="ARBA00023136"/>
    </source>
</evidence>
<evidence type="ECO:0000256" key="8">
    <source>
        <dbReference type="SAM" id="Phobius"/>
    </source>
</evidence>
<dbReference type="PROSITE" id="PS50850">
    <property type="entry name" value="MFS"/>
    <property type="match status" value="1"/>
</dbReference>